<keyword evidence="2" id="KW-1185">Reference proteome</keyword>
<evidence type="ECO:0000313" key="2">
    <source>
        <dbReference type="Proteomes" id="UP001144978"/>
    </source>
</evidence>
<protein>
    <submittedName>
        <fullName evidence="1">Uncharacterized protein</fullName>
    </submittedName>
</protein>
<dbReference type="EMBL" id="JANSHE010000611">
    <property type="protein sequence ID" value="KAJ3008767.1"/>
    <property type="molecule type" value="Genomic_DNA"/>
</dbReference>
<gene>
    <name evidence="1" type="ORF">NUW54_g3031</name>
</gene>
<reference evidence="1" key="1">
    <citation type="submission" date="2022-08" db="EMBL/GenBank/DDBJ databases">
        <title>Genome Sequence of Pycnoporus sanguineus.</title>
        <authorList>
            <person name="Buettner E."/>
        </authorList>
    </citation>
    <scope>NUCLEOTIDE SEQUENCE</scope>
    <source>
        <strain evidence="1">CG-C14</strain>
    </source>
</reference>
<evidence type="ECO:0000313" key="1">
    <source>
        <dbReference type="EMBL" id="KAJ3008767.1"/>
    </source>
</evidence>
<comment type="caution">
    <text evidence="1">The sequence shown here is derived from an EMBL/GenBank/DDBJ whole genome shotgun (WGS) entry which is preliminary data.</text>
</comment>
<sequence>MPEQNWQALCASAQAAPARADTKEWTSLQTVATVQRWAITRKLRSRTVAVAEQRKGLGRIGLGSHSDSHHDQLRENGHGSLHGRVFFNSAASTLKALRPFRLTIFFLLPVPGSARSDRQHYQARRPGHRWACVSPERPDIWRRDFNTSVPLALSTERLLAHQTGLAWIVR</sequence>
<name>A0ACC1Q3J2_9APHY</name>
<accession>A0ACC1Q3J2</accession>
<proteinExistence type="predicted"/>
<dbReference type="Proteomes" id="UP001144978">
    <property type="component" value="Unassembled WGS sequence"/>
</dbReference>
<organism evidence="1 2">
    <name type="scientific">Trametes sanguinea</name>
    <dbReference type="NCBI Taxonomy" id="158606"/>
    <lineage>
        <taxon>Eukaryota</taxon>
        <taxon>Fungi</taxon>
        <taxon>Dikarya</taxon>
        <taxon>Basidiomycota</taxon>
        <taxon>Agaricomycotina</taxon>
        <taxon>Agaricomycetes</taxon>
        <taxon>Polyporales</taxon>
        <taxon>Polyporaceae</taxon>
        <taxon>Trametes</taxon>
    </lineage>
</organism>